<keyword evidence="6 8" id="KW-1133">Transmembrane helix</keyword>
<evidence type="ECO:0000256" key="2">
    <source>
        <dbReference type="ARBA" id="ARBA00009142"/>
    </source>
</evidence>
<evidence type="ECO:0000256" key="7">
    <source>
        <dbReference type="ARBA" id="ARBA00023136"/>
    </source>
</evidence>
<proteinExistence type="inferred from homology"/>
<reference evidence="9 10" key="1">
    <citation type="submission" date="2024-07" db="EMBL/GenBank/DDBJ databases">
        <authorList>
            <person name="Kang M."/>
        </authorList>
    </citation>
    <scope>NUCLEOTIDE SEQUENCE [LARGE SCALE GENOMIC DNA]</scope>
    <source>
        <strain evidence="9 10">DFM31</strain>
    </source>
</reference>
<keyword evidence="7 8" id="KW-0472">Membrane</keyword>
<feature type="transmembrane region" description="Helical" evidence="8">
    <location>
        <begin position="178"/>
        <end position="195"/>
    </location>
</feature>
<dbReference type="PANTHER" id="PTHR30269:SF32">
    <property type="entry name" value="MEMBRANE TRANSPORTER PROTEIN-RELATED"/>
    <property type="match status" value="1"/>
</dbReference>
<dbReference type="InterPro" id="IPR052017">
    <property type="entry name" value="TSUP"/>
</dbReference>
<name>A0ABV3L7S8_9RHOB</name>
<feature type="transmembrane region" description="Helical" evidence="8">
    <location>
        <begin position="138"/>
        <end position="158"/>
    </location>
</feature>
<keyword evidence="10" id="KW-1185">Reference proteome</keyword>
<feature type="transmembrane region" description="Helical" evidence="8">
    <location>
        <begin position="237"/>
        <end position="254"/>
    </location>
</feature>
<dbReference type="Proteomes" id="UP001553161">
    <property type="component" value="Unassembled WGS sequence"/>
</dbReference>
<dbReference type="InterPro" id="IPR002781">
    <property type="entry name" value="TM_pro_TauE-like"/>
</dbReference>
<evidence type="ECO:0000256" key="5">
    <source>
        <dbReference type="ARBA" id="ARBA00022692"/>
    </source>
</evidence>
<gene>
    <name evidence="9" type="ORF">AB0T83_09945</name>
</gene>
<evidence type="ECO:0000256" key="1">
    <source>
        <dbReference type="ARBA" id="ARBA00004651"/>
    </source>
</evidence>
<feature type="transmembrane region" description="Helical" evidence="8">
    <location>
        <begin position="106"/>
        <end position="126"/>
    </location>
</feature>
<evidence type="ECO:0000256" key="8">
    <source>
        <dbReference type="RuleBase" id="RU363041"/>
    </source>
</evidence>
<keyword evidence="5 8" id="KW-0812">Transmembrane</keyword>
<keyword evidence="4 8" id="KW-1003">Cell membrane</keyword>
<evidence type="ECO:0000256" key="6">
    <source>
        <dbReference type="ARBA" id="ARBA00022989"/>
    </source>
</evidence>
<accession>A0ABV3L7S8</accession>
<dbReference type="Pfam" id="PF01925">
    <property type="entry name" value="TauE"/>
    <property type="match status" value="1"/>
</dbReference>
<comment type="subcellular location">
    <subcellularLocation>
        <location evidence="1 8">Cell membrane</location>
        <topology evidence="1 8">Multi-pass membrane protein</topology>
    </subcellularLocation>
</comment>
<sequence>MDSLYFAPSPLILGVAVIVTLVASFVKGAIGFAMPMIMISGLASFLPAEPALAALLMPTLVSNLWQAFRSGLRPALQSAWDYRVYLCVVLVVIALAAQLVRGLPQGALFLTLGLVVTVFALVQVVGLRLHIPPHRRRLADIGIGAVAGFSGGLSGVWGPPTVMYLTAVNAPKVEAIRVQGVVYLGGAIVLVAAHLRTGVFNAQTAPLSFLLLVPMVFGMWAGQHVQDRLDQARFRKATLVVLVLAGLNLVRRGVETLG</sequence>
<dbReference type="EMBL" id="JBFBVU010000010">
    <property type="protein sequence ID" value="MEV8467100.1"/>
    <property type="molecule type" value="Genomic_DNA"/>
</dbReference>
<evidence type="ECO:0000256" key="3">
    <source>
        <dbReference type="ARBA" id="ARBA00022448"/>
    </source>
</evidence>
<comment type="similarity">
    <text evidence="2 8">Belongs to the 4-toluene sulfonate uptake permease (TSUP) (TC 2.A.102) family.</text>
</comment>
<evidence type="ECO:0000313" key="9">
    <source>
        <dbReference type="EMBL" id="MEV8467100.1"/>
    </source>
</evidence>
<keyword evidence="3" id="KW-0813">Transport</keyword>
<protein>
    <recommendedName>
        <fullName evidence="8">Probable membrane transporter protein</fullName>
    </recommendedName>
</protein>
<dbReference type="PANTHER" id="PTHR30269">
    <property type="entry name" value="TRANSMEMBRANE PROTEIN YFCA"/>
    <property type="match status" value="1"/>
</dbReference>
<comment type="caution">
    <text evidence="9">The sequence shown here is derived from an EMBL/GenBank/DDBJ whole genome shotgun (WGS) entry which is preliminary data.</text>
</comment>
<dbReference type="RefSeq" id="WP_366192876.1">
    <property type="nucleotide sequence ID" value="NZ_JBFBVU010000010.1"/>
</dbReference>
<feature type="transmembrane region" description="Helical" evidence="8">
    <location>
        <begin position="80"/>
        <end position="100"/>
    </location>
</feature>
<feature type="transmembrane region" description="Helical" evidence="8">
    <location>
        <begin position="12"/>
        <end position="39"/>
    </location>
</feature>
<evidence type="ECO:0000313" key="10">
    <source>
        <dbReference type="Proteomes" id="UP001553161"/>
    </source>
</evidence>
<feature type="transmembrane region" description="Helical" evidence="8">
    <location>
        <begin position="207"/>
        <end position="225"/>
    </location>
</feature>
<evidence type="ECO:0000256" key="4">
    <source>
        <dbReference type="ARBA" id="ARBA00022475"/>
    </source>
</evidence>
<organism evidence="9 10">
    <name type="scientific">Meridianimarinicoccus marinus</name>
    <dbReference type="NCBI Taxonomy" id="3231483"/>
    <lineage>
        <taxon>Bacteria</taxon>
        <taxon>Pseudomonadati</taxon>
        <taxon>Pseudomonadota</taxon>
        <taxon>Alphaproteobacteria</taxon>
        <taxon>Rhodobacterales</taxon>
        <taxon>Paracoccaceae</taxon>
        <taxon>Meridianimarinicoccus</taxon>
    </lineage>
</organism>